<keyword evidence="1" id="KW-0862">Zinc</keyword>
<feature type="region of interest" description="Disordered" evidence="2">
    <location>
        <begin position="256"/>
        <end position="284"/>
    </location>
</feature>
<dbReference type="AlphaFoldDB" id="A0A2N1MNY9"/>
<evidence type="ECO:0000256" key="1">
    <source>
        <dbReference type="PROSITE-ProRule" id="PRU00325"/>
    </source>
</evidence>
<dbReference type="PROSITE" id="PS50966">
    <property type="entry name" value="ZF_SWIM"/>
    <property type="match status" value="1"/>
</dbReference>
<gene>
    <name evidence="4" type="ORF">RhiirC2_789024</name>
</gene>
<evidence type="ECO:0000313" key="4">
    <source>
        <dbReference type="EMBL" id="PKK63360.1"/>
    </source>
</evidence>
<dbReference type="Proteomes" id="UP000233469">
    <property type="component" value="Unassembled WGS sequence"/>
</dbReference>
<accession>A0A2N1MNY9</accession>
<reference evidence="4 5" key="2">
    <citation type="submission" date="2017-10" db="EMBL/GenBank/DDBJ databases">
        <title>Extensive intraspecific genome diversity in a model arbuscular mycorrhizal fungus.</title>
        <authorList>
            <person name="Chen E.C.H."/>
            <person name="Morin E."/>
            <person name="Baudet D."/>
            <person name="Noel J."/>
            <person name="Ndikumana S."/>
            <person name="Charron P."/>
            <person name="St-Onge C."/>
            <person name="Giorgi J."/>
            <person name="Grigoriev I.V."/>
            <person name="Roux C."/>
            <person name="Martin F.M."/>
            <person name="Corradi N."/>
        </authorList>
    </citation>
    <scope>NUCLEOTIDE SEQUENCE [LARGE SCALE GENOMIC DNA]</scope>
    <source>
        <strain evidence="4 5">C2</strain>
    </source>
</reference>
<dbReference type="VEuPathDB" id="FungiDB:FUN_006451"/>
<evidence type="ECO:0000259" key="3">
    <source>
        <dbReference type="PROSITE" id="PS50966"/>
    </source>
</evidence>
<dbReference type="PANTHER" id="PTHR35385">
    <property type="entry name" value="PROTEIN B, PUTATIVE-RELATED-RELATED"/>
    <property type="match status" value="1"/>
</dbReference>
<dbReference type="InterPro" id="IPR007527">
    <property type="entry name" value="Znf_SWIM"/>
</dbReference>
<dbReference type="OrthoDB" id="2329712at2759"/>
<dbReference type="VEuPathDB" id="FungiDB:RhiirFUN_022599"/>
<comment type="caution">
    <text evidence="4">The sequence shown here is derived from an EMBL/GenBank/DDBJ whole genome shotgun (WGS) entry which is preliminary data.</text>
</comment>
<feature type="compositionally biased region" description="Polar residues" evidence="2">
    <location>
        <begin position="263"/>
        <end position="272"/>
    </location>
</feature>
<name>A0A2N1MNY9_9GLOM</name>
<reference evidence="4 5" key="1">
    <citation type="submission" date="2016-04" db="EMBL/GenBank/DDBJ databases">
        <title>Genome analyses suggest a sexual origin of heterokaryosis in a supposedly ancient asexual fungus.</title>
        <authorList>
            <person name="Ropars J."/>
            <person name="Sedzielewska K."/>
            <person name="Noel J."/>
            <person name="Charron P."/>
            <person name="Farinelli L."/>
            <person name="Marton T."/>
            <person name="Kruger M."/>
            <person name="Pelin A."/>
            <person name="Brachmann A."/>
            <person name="Corradi N."/>
        </authorList>
    </citation>
    <scope>NUCLEOTIDE SEQUENCE [LARGE SCALE GENOMIC DNA]</scope>
    <source>
        <strain evidence="4 5">C2</strain>
    </source>
</reference>
<evidence type="ECO:0000313" key="5">
    <source>
        <dbReference type="Proteomes" id="UP000233469"/>
    </source>
</evidence>
<dbReference type="EMBL" id="LLXL01001670">
    <property type="protein sequence ID" value="PKK63360.1"/>
    <property type="molecule type" value="Genomic_DNA"/>
</dbReference>
<keyword evidence="1" id="KW-0479">Metal-binding</keyword>
<dbReference type="GO" id="GO:0008270">
    <property type="term" value="F:zinc ion binding"/>
    <property type="evidence" value="ECO:0007669"/>
    <property type="project" value="UniProtKB-KW"/>
</dbReference>
<proteinExistence type="predicted"/>
<protein>
    <recommendedName>
        <fullName evidence="3">SWIM-type domain-containing protein</fullName>
    </recommendedName>
</protein>
<dbReference type="VEuPathDB" id="FungiDB:RhiirA1_400754"/>
<evidence type="ECO:0000256" key="2">
    <source>
        <dbReference type="SAM" id="MobiDB-lite"/>
    </source>
</evidence>
<feature type="domain" description="SWIM-type" evidence="3">
    <location>
        <begin position="59"/>
        <end position="90"/>
    </location>
</feature>
<sequence length="284" mass="32128">MDRFYKLRLLGIAHKHPGHTIAKRFFCPGWEMVDESLIQQTTIKNKYLVLSTIELGVFYVVNSVIGTCSCPVEITGAPCKHQGAVSVKFYIMNFNFLPSLTPNDCMDYSYIAVGFIAENSSFYASLQAGSLSQVQIRTEPSSKVQVLHTELQVEKHNEIDEGLMISSTTEWRELNENNEDEIDKSALVTFLEEIKVDYENYGPQFCTAFDKFAKRYHASKSQSIPWLCSFLYDINRNVDPTRVKSGSMICVQVESVKRRKSEGSNGTRQKSSAIVEGEKENSDP</sequence>
<dbReference type="PANTHER" id="PTHR35385:SF2">
    <property type="entry name" value="PROTEIN B, PUTATIVE-RELATED"/>
    <property type="match status" value="1"/>
</dbReference>
<keyword evidence="1" id="KW-0863">Zinc-finger</keyword>
<dbReference type="Pfam" id="PF04434">
    <property type="entry name" value="SWIM"/>
    <property type="match status" value="1"/>
</dbReference>
<organism evidence="4 5">
    <name type="scientific">Rhizophagus irregularis</name>
    <dbReference type="NCBI Taxonomy" id="588596"/>
    <lineage>
        <taxon>Eukaryota</taxon>
        <taxon>Fungi</taxon>
        <taxon>Fungi incertae sedis</taxon>
        <taxon>Mucoromycota</taxon>
        <taxon>Glomeromycotina</taxon>
        <taxon>Glomeromycetes</taxon>
        <taxon>Glomerales</taxon>
        <taxon>Glomeraceae</taxon>
        <taxon>Rhizophagus</taxon>
    </lineage>
</organism>